<evidence type="ECO:0000256" key="1">
    <source>
        <dbReference type="ARBA" id="ARBA00038087"/>
    </source>
</evidence>
<comment type="similarity">
    <text evidence="1">Belongs to the Mu gp47/PBSX XkdT family.</text>
</comment>
<protein>
    <submittedName>
        <fullName evidence="5">Baseplate J/gp47 family protein</fullName>
    </submittedName>
</protein>
<accession>A0A9D2MAD4</accession>
<dbReference type="PANTHER" id="PTHR37829">
    <property type="entry name" value="PHAGE-LIKE ELEMENT PBSX PROTEIN XKDT"/>
    <property type="match status" value="1"/>
</dbReference>
<dbReference type="Pfam" id="PF26079">
    <property type="entry name" value="Baseplate_J_C"/>
    <property type="match status" value="1"/>
</dbReference>
<dbReference type="Pfam" id="PF04865">
    <property type="entry name" value="Baseplate_J"/>
    <property type="match status" value="1"/>
</dbReference>
<name>A0A9D2MAD4_9FIRM</name>
<dbReference type="InterPro" id="IPR058530">
    <property type="entry name" value="Baseplate_J-like_C"/>
</dbReference>
<dbReference type="AlphaFoldDB" id="A0A9D2MAD4"/>
<feature type="domain" description="Baseplate protein J-like barrel" evidence="2">
    <location>
        <begin position="94"/>
        <end position="170"/>
    </location>
</feature>
<evidence type="ECO:0000259" key="3">
    <source>
        <dbReference type="Pfam" id="PF26078"/>
    </source>
</evidence>
<feature type="domain" description="Baseplate J-like central" evidence="3">
    <location>
        <begin position="191"/>
        <end position="261"/>
    </location>
</feature>
<reference evidence="5" key="1">
    <citation type="journal article" date="2021" name="PeerJ">
        <title>Extensive microbial diversity within the chicken gut microbiome revealed by metagenomics and culture.</title>
        <authorList>
            <person name="Gilroy R."/>
            <person name="Ravi A."/>
            <person name="Getino M."/>
            <person name="Pursley I."/>
            <person name="Horton D.L."/>
            <person name="Alikhan N.F."/>
            <person name="Baker D."/>
            <person name="Gharbi K."/>
            <person name="Hall N."/>
            <person name="Watson M."/>
            <person name="Adriaenssens E.M."/>
            <person name="Foster-Nyarko E."/>
            <person name="Jarju S."/>
            <person name="Secka A."/>
            <person name="Antonio M."/>
            <person name="Oren A."/>
            <person name="Chaudhuri R.R."/>
            <person name="La Ragione R."/>
            <person name="Hildebrand F."/>
            <person name="Pallen M.J."/>
        </authorList>
    </citation>
    <scope>NUCLEOTIDE SEQUENCE</scope>
    <source>
        <strain evidence="5">CHK189-11263</strain>
    </source>
</reference>
<dbReference type="Pfam" id="PF26078">
    <property type="entry name" value="Baseplate_J_M"/>
    <property type="match status" value="1"/>
</dbReference>
<evidence type="ECO:0000259" key="2">
    <source>
        <dbReference type="Pfam" id="PF04865"/>
    </source>
</evidence>
<dbReference type="Proteomes" id="UP000824208">
    <property type="component" value="Unassembled WGS sequence"/>
</dbReference>
<dbReference type="InterPro" id="IPR052399">
    <property type="entry name" value="Phage_Baseplate_Assmbl_Protein"/>
</dbReference>
<comment type="caution">
    <text evidence="5">The sequence shown here is derived from an EMBL/GenBank/DDBJ whole genome shotgun (WGS) entry which is preliminary data.</text>
</comment>
<dbReference type="PANTHER" id="PTHR37829:SF3">
    <property type="entry name" value="PROTEIN JAYE-RELATED"/>
    <property type="match status" value="1"/>
</dbReference>
<dbReference type="EMBL" id="DWYC01000045">
    <property type="protein sequence ID" value="HJB56737.1"/>
    <property type="molecule type" value="Genomic_DNA"/>
</dbReference>
<dbReference type="InterPro" id="IPR058531">
    <property type="entry name" value="Baseplate_J_M"/>
</dbReference>
<feature type="domain" description="Baseplate J-like C-terminal" evidence="4">
    <location>
        <begin position="267"/>
        <end position="348"/>
    </location>
</feature>
<reference evidence="5" key="2">
    <citation type="submission" date="2021-04" db="EMBL/GenBank/DDBJ databases">
        <authorList>
            <person name="Gilroy R."/>
        </authorList>
    </citation>
    <scope>NUCLEOTIDE SEQUENCE</scope>
    <source>
        <strain evidence="5">CHK189-11263</strain>
    </source>
</reference>
<sequence length="355" mass="37585">MKTIDEIYRELLETFSSQSGYLPSASCDLSARLYAVAAQVQALYLQAEWVMGQAFPQTAQGTYLDYHAETRGIQRSVATAAEGYLRFQVDTAVAQDLSIPAETVCMTVEGRRFQTVEAAVLEAGELYVDVLSKALEPGSGGNVAAGTVIRMAVAPAGVKSCTNPAAFVGGADQEGDEALRIRVLDSFKRLPNGANAAFYEREAMNFPGVAAAKAVGRARGIGTVDVYVATEAGLPGTELLEAIEADLQAKREIAVDVEVCAPQEQTVDVTVAIQAAEGYTYDQAEDEADAAIRAHFTGDLLGKGVTLAELGHLLYSLESVSNYHFTAPAADVAAVVTALPRLGSLTISDMTEEET</sequence>
<evidence type="ECO:0000259" key="4">
    <source>
        <dbReference type="Pfam" id="PF26079"/>
    </source>
</evidence>
<dbReference type="InterPro" id="IPR006949">
    <property type="entry name" value="Barrel_Baseplate_J-like"/>
</dbReference>
<evidence type="ECO:0000313" key="5">
    <source>
        <dbReference type="EMBL" id="HJB56737.1"/>
    </source>
</evidence>
<organism evidence="5 6">
    <name type="scientific">Candidatus Flavonifractor intestinipullorum</name>
    <dbReference type="NCBI Taxonomy" id="2838587"/>
    <lineage>
        <taxon>Bacteria</taxon>
        <taxon>Bacillati</taxon>
        <taxon>Bacillota</taxon>
        <taxon>Clostridia</taxon>
        <taxon>Eubacteriales</taxon>
        <taxon>Oscillospiraceae</taxon>
        <taxon>Flavonifractor</taxon>
    </lineage>
</organism>
<evidence type="ECO:0000313" key="6">
    <source>
        <dbReference type="Proteomes" id="UP000824208"/>
    </source>
</evidence>
<proteinExistence type="inferred from homology"/>
<gene>
    <name evidence="5" type="ORF">H9714_04205</name>
</gene>